<feature type="signal peptide" evidence="4">
    <location>
        <begin position="1"/>
        <end position="15"/>
    </location>
</feature>
<evidence type="ECO:0000256" key="4">
    <source>
        <dbReference type="SAM" id="SignalP"/>
    </source>
</evidence>
<accession>A0ABM5H3T4</accession>
<evidence type="ECO:0000256" key="2">
    <source>
        <dbReference type="ARBA" id="ARBA00022900"/>
    </source>
</evidence>
<feature type="chain" id="PRO_5045310367" description="Serpin domain-containing protein" evidence="4">
    <location>
        <begin position="16"/>
        <end position="389"/>
    </location>
</feature>
<dbReference type="EnsemblMetazoa" id="XM_017118550.2">
    <property type="protein sequence ID" value="XP_016974039.2"/>
    <property type="gene ID" value="LOC108040858"/>
</dbReference>
<comment type="similarity">
    <text evidence="3">Belongs to the serpin family.</text>
</comment>
<dbReference type="InterPro" id="IPR036186">
    <property type="entry name" value="Serpin_sf"/>
</dbReference>
<feature type="domain" description="Serpin" evidence="5">
    <location>
        <begin position="19"/>
        <end position="381"/>
    </location>
</feature>
<proteinExistence type="inferred from homology"/>
<sequence>MKFFWVVLLVTSVLGQFTKNLYQFLILNHDNTNVIASPLCVEIGLSMILMGAEGKTARELRRALVLPQDKKEVASIYDELLTYLEKRKNVAMLLMANRLFVNESFRINKEYNEQVKKSFRAEAEAINLADQTKAAYAISDWVLDQTLDNIKGVVLPRNLAPNESVVLVNVAFLKGYWKTRFERKNTELVRFGISEHKRVLVKMMSQVGRFRMNNLTYGQIIELPFAYSNLSMIIGLPRHIKWLRWVEKKLEVYSESMEEVLVHVQLPKFRIEFRTELVGILKRMGIRDLFTDSSNLGALLEEPVARISQIIHKAFIEINEEGASAGGASGGSDPPDSFFLRSTKLVSNNPDDWQSFKASHPFAFVIRDKKTIYFRGRVFDPEMNSAIKI</sequence>
<dbReference type="Pfam" id="PF00079">
    <property type="entry name" value="Serpin"/>
    <property type="match status" value="1"/>
</dbReference>
<dbReference type="SUPFAM" id="SSF56574">
    <property type="entry name" value="Serpins"/>
    <property type="match status" value="1"/>
</dbReference>
<name>A0ABM5H3T4_DRORH</name>
<evidence type="ECO:0000256" key="3">
    <source>
        <dbReference type="RuleBase" id="RU000411"/>
    </source>
</evidence>
<dbReference type="RefSeq" id="XP_016974039.2">
    <property type="nucleotide sequence ID" value="XM_017118550.2"/>
</dbReference>
<evidence type="ECO:0000259" key="5">
    <source>
        <dbReference type="SMART" id="SM00093"/>
    </source>
</evidence>
<evidence type="ECO:0000256" key="1">
    <source>
        <dbReference type="ARBA" id="ARBA00022690"/>
    </source>
</evidence>
<keyword evidence="2" id="KW-0722">Serine protease inhibitor</keyword>
<evidence type="ECO:0000313" key="7">
    <source>
        <dbReference type="Proteomes" id="UP001652680"/>
    </source>
</evidence>
<dbReference type="Gene3D" id="2.30.39.10">
    <property type="entry name" value="Alpha-1-antitrypsin, domain 1"/>
    <property type="match status" value="2"/>
</dbReference>
<dbReference type="CDD" id="cd19954">
    <property type="entry name" value="serpin42Dd-like_insects"/>
    <property type="match status" value="1"/>
</dbReference>
<dbReference type="PANTHER" id="PTHR11461">
    <property type="entry name" value="SERINE PROTEASE INHIBITOR, SERPIN"/>
    <property type="match status" value="1"/>
</dbReference>
<organism evidence="6 7">
    <name type="scientific">Drosophila rhopaloa</name>
    <name type="common">Fruit fly</name>
    <dbReference type="NCBI Taxonomy" id="1041015"/>
    <lineage>
        <taxon>Eukaryota</taxon>
        <taxon>Metazoa</taxon>
        <taxon>Ecdysozoa</taxon>
        <taxon>Arthropoda</taxon>
        <taxon>Hexapoda</taxon>
        <taxon>Insecta</taxon>
        <taxon>Pterygota</taxon>
        <taxon>Neoptera</taxon>
        <taxon>Endopterygota</taxon>
        <taxon>Diptera</taxon>
        <taxon>Brachycera</taxon>
        <taxon>Muscomorpha</taxon>
        <taxon>Ephydroidea</taxon>
        <taxon>Drosophilidae</taxon>
        <taxon>Drosophila</taxon>
        <taxon>Sophophora</taxon>
    </lineage>
</organism>
<reference evidence="6" key="2">
    <citation type="submission" date="2025-05" db="UniProtKB">
        <authorList>
            <consortium name="EnsemblMetazoa"/>
        </authorList>
    </citation>
    <scope>IDENTIFICATION</scope>
</reference>
<dbReference type="InterPro" id="IPR000215">
    <property type="entry name" value="Serpin_fam"/>
</dbReference>
<dbReference type="InterPro" id="IPR023796">
    <property type="entry name" value="Serpin_dom"/>
</dbReference>
<dbReference type="PANTHER" id="PTHR11461:SF372">
    <property type="entry name" value="ACCESSORY GLAND PROTEIN ACP76A-RELATED"/>
    <property type="match status" value="1"/>
</dbReference>
<keyword evidence="7" id="KW-1185">Reference proteome</keyword>
<dbReference type="Gene3D" id="1.10.287.580">
    <property type="entry name" value="Helix hairpin bin"/>
    <property type="match status" value="1"/>
</dbReference>
<keyword evidence="4" id="KW-0732">Signal</keyword>
<dbReference type="InterPro" id="IPR042178">
    <property type="entry name" value="Serpin_sf_1"/>
</dbReference>
<dbReference type="Proteomes" id="UP001652680">
    <property type="component" value="Unassembled WGS sequence"/>
</dbReference>
<dbReference type="SMART" id="SM00093">
    <property type="entry name" value="SERPIN"/>
    <property type="match status" value="1"/>
</dbReference>
<protein>
    <recommendedName>
        <fullName evidence="5">Serpin domain-containing protein</fullName>
    </recommendedName>
</protein>
<dbReference type="InterPro" id="IPR042185">
    <property type="entry name" value="Serpin_sf_2"/>
</dbReference>
<keyword evidence="1" id="KW-0646">Protease inhibitor</keyword>
<dbReference type="Gene3D" id="3.30.497.10">
    <property type="entry name" value="Antithrombin, subunit I, domain 2"/>
    <property type="match status" value="1"/>
</dbReference>
<dbReference type="GeneID" id="108040858"/>
<evidence type="ECO:0000313" key="6">
    <source>
        <dbReference type="EnsemblMetazoa" id="XP_016974039.2"/>
    </source>
</evidence>
<reference evidence="7" key="1">
    <citation type="journal article" date="2021" name="Elife">
        <title>Highly contiguous assemblies of 101 drosophilid genomes.</title>
        <authorList>
            <person name="Kim B.Y."/>
            <person name="Wang J.R."/>
            <person name="Miller D.E."/>
            <person name="Barmina O."/>
            <person name="Delaney E."/>
            <person name="Thompson A."/>
            <person name="Comeault A.A."/>
            <person name="Peede D."/>
            <person name="D'Agostino E.R."/>
            <person name="Pelaez J."/>
            <person name="Aguilar J.M."/>
            <person name="Haji D."/>
            <person name="Matsunaga T."/>
            <person name="Armstrong E.E."/>
            <person name="Zych M."/>
            <person name="Ogawa Y."/>
            <person name="Stamenkovic-Radak M."/>
            <person name="Jelic M."/>
            <person name="Veselinovic M.S."/>
            <person name="Tanaskovic M."/>
            <person name="Eric P."/>
            <person name="Gao J.J."/>
            <person name="Katoh T.K."/>
            <person name="Toda M.J."/>
            <person name="Watabe H."/>
            <person name="Watada M."/>
            <person name="Davis J.S."/>
            <person name="Moyle L.C."/>
            <person name="Manoli G."/>
            <person name="Bertolini E."/>
            <person name="Kostal V."/>
            <person name="Hawley R.S."/>
            <person name="Takahashi A."/>
            <person name="Jones C.D."/>
            <person name="Price D.K."/>
            <person name="Whiteman N."/>
            <person name="Kopp A."/>
            <person name="Matute D.R."/>
            <person name="Petrov D.A."/>
        </authorList>
    </citation>
    <scope>NUCLEOTIDE SEQUENCE [LARGE SCALE GENOMIC DNA]</scope>
</reference>